<dbReference type="Pfam" id="PF08592">
    <property type="entry name" value="Anthrone_oxy"/>
    <property type="match status" value="1"/>
</dbReference>
<evidence type="ECO:0000313" key="2">
    <source>
        <dbReference type="EMBL" id="MDQ0908917.1"/>
    </source>
</evidence>
<keyword evidence="1" id="KW-1133">Transmembrane helix</keyword>
<keyword evidence="1" id="KW-0812">Transmembrane</keyword>
<dbReference type="AlphaFoldDB" id="A0AAW8FIP8"/>
<protein>
    <submittedName>
        <fullName evidence="2">Membrane protein</fullName>
    </submittedName>
</protein>
<comment type="caution">
    <text evidence="2">The sequence shown here is derived from an EMBL/GenBank/DDBJ whole genome shotgun (WGS) entry which is preliminary data.</text>
</comment>
<proteinExistence type="predicted"/>
<dbReference type="Proteomes" id="UP001234216">
    <property type="component" value="Unassembled WGS sequence"/>
</dbReference>
<gene>
    <name evidence="2" type="ORF">QFZ22_004902</name>
</gene>
<dbReference type="InterPro" id="IPR013901">
    <property type="entry name" value="Anthrone_oxy"/>
</dbReference>
<sequence length="153" mass="16450">MVNLVFPLVLLTNGLAAGGLMIAVLGGAPLLLSLPVDRYVPVHQFLVTRFDPFMPVNLVSALLLDAVLAVLVPDTTVSVLTGTACVFLVVTMTISLAKNVPINRWVATLDRDSLPDNWAEIDPRVKWRNWNAVRAAFGVAAFVLNVTAAGFLL</sequence>
<feature type="transmembrane region" description="Helical" evidence="1">
    <location>
        <begin position="53"/>
        <end position="72"/>
    </location>
</feature>
<dbReference type="RefSeq" id="WP_306978549.1">
    <property type="nucleotide sequence ID" value="NZ_JAUSZV010000005.1"/>
</dbReference>
<accession>A0AAW8FIP8</accession>
<evidence type="ECO:0000256" key="1">
    <source>
        <dbReference type="SAM" id="Phobius"/>
    </source>
</evidence>
<feature type="transmembrane region" description="Helical" evidence="1">
    <location>
        <begin position="132"/>
        <end position="152"/>
    </location>
</feature>
<name>A0AAW8FIP8_9ACTN</name>
<keyword evidence="1" id="KW-0472">Membrane</keyword>
<dbReference type="EMBL" id="JAUSZV010000005">
    <property type="protein sequence ID" value="MDQ0908917.1"/>
    <property type="molecule type" value="Genomic_DNA"/>
</dbReference>
<organism evidence="2 3">
    <name type="scientific">Streptomyces canus</name>
    <dbReference type="NCBI Taxonomy" id="58343"/>
    <lineage>
        <taxon>Bacteria</taxon>
        <taxon>Bacillati</taxon>
        <taxon>Actinomycetota</taxon>
        <taxon>Actinomycetes</taxon>
        <taxon>Kitasatosporales</taxon>
        <taxon>Streptomycetaceae</taxon>
        <taxon>Streptomyces</taxon>
        <taxon>Streptomyces aurantiacus group</taxon>
    </lineage>
</organism>
<feature type="transmembrane region" description="Helical" evidence="1">
    <location>
        <begin position="6"/>
        <end position="32"/>
    </location>
</feature>
<feature type="transmembrane region" description="Helical" evidence="1">
    <location>
        <begin position="78"/>
        <end position="97"/>
    </location>
</feature>
<evidence type="ECO:0000313" key="3">
    <source>
        <dbReference type="Proteomes" id="UP001234216"/>
    </source>
</evidence>
<reference evidence="2" key="1">
    <citation type="submission" date="2023-07" db="EMBL/GenBank/DDBJ databases">
        <title>Comparative genomics of wheat-associated soil bacteria to identify genetic determinants of phenazine resistance.</title>
        <authorList>
            <person name="Mouncey N."/>
        </authorList>
    </citation>
    <scope>NUCLEOTIDE SEQUENCE</scope>
    <source>
        <strain evidence="2">V4I22</strain>
    </source>
</reference>